<evidence type="ECO:0000313" key="8">
    <source>
        <dbReference type="Proteomes" id="UP000324897"/>
    </source>
</evidence>
<dbReference type="GO" id="GO:0022857">
    <property type="term" value="F:transmembrane transporter activity"/>
    <property type="evidence" value="ECO:0007669"/>
    <property type="project" value="InterPro"/>
</dbReference>
<name>A0A5J9T549_9POAL</name>
<dbReference type="SUPFAM" id="SSF103473">
    <property type="entry name" value="MFS general substrate transporter"/>
    <property type="match status" value="1"/>
</dbReference>
<keyword evidence="4 6" id="KW-1133">Transmembrane helix</keyword>
<evidence type="ECO:0000313" key="7">
    <source>
        <dbReference type="EMBL" id="TVU06533.1"/>
    </source>
</evidence>
<dbReference type="Proteomes" id="UP000324897">
    <property type="component" value="Unassembled WGS sequence"/>
</dbReference>
<dbReference type="EMBL" id="RWGY01000051">
    <property type="protein sequence ID" value="TVU06533.1"/>
    <property type="molecule type" value="Genomic_DNA"/>
</dbReference>
<keyword evidence="8" id="KW-1185">Reference proteome</keyword>
<sequence>LVLLRSSPNSANFSLVAYFYRILHLGIVDSSTVITLLVGAVSISSALMNFVSATYIKCATSIFLFGPLVVLGYCLLALQAHLPWLHPPICHIDREPNSCKTVKGWSLALLYLSLLMFALGEGCMRACITSLCTGQFSRDDPNGSVLKRRSLTLHKLSNSLGAILGLVFIVWIQNNLGWSTGFLVCALVVLVGLIVAASGLPLYCIQEPTGSPLTRILQVVVAALKKRHFVIHDSVVLEEIGEAVCIDRQGNLRTPKKGFLDKACIYAGDTSPWSFCSTTQVDETKAVLQMLPIFLSCLLVFLPFTLLMTLTIQVGRTMNRRIGAVQIASASLIAIPTAFHMLLQPVYSRVMTPILRRMTGHEHGFSPLLRIGAGSMCGVVAACVAAMVESKRRAVAENYYLRSPTDVDVPMSVFWLAVQFFLLSIMELASFNGLFEFIKREAPAGMKPIAGALQSGVIGLSTLLACIFIRLVNIATRYNNDGIGWLDGSDFNRTNLDRFFLLLAAFQFIALTNYYFWARKYVNKGK</sequence>
<reference evidence="7 8" key="1">
    <citation type="journal article" date="2019" name="Sci. Rep.">
        <title>A high-quality genome of Eragrostis curvula grass provides insights into Poaceae evolution and supports new strategies to enhance forage quality.</title>
        <authorList>
            <person name="Carballo J."/>
            <person name="Santos B.A.C.M."/>
            <person name="Zappacosta D."/>
            <person name="Garbus I."/>
            <person name="Selva J.P."/>
            <person name="Gallo C.A."/>
            <person name="Diaz A."/>
            <person name="Albertini E."/>
            <person name="Caccamo M."/>
            <person name="Echenique V."/>
        </authorList>
    </citation>
    <scope>NUCLEOTIDE SEQUENCE [LARGE SCALE GENOMIC DNA]</scope>
    <source>
        <strain evidence="8">cv. Victoria</strain>
        <tissue evidence="7">Leaf</tissue>
    </source>
</reference>
<feature type="non-terminal residue" evidence="7">
    <location>
        <position position="1"/>
    </location>
</feature>
<evidence type="ECO:0000256" key="5">
    <source>
        <dbReference type="ARBA" id="ARBA00023136"/>
    </source>
</evidence>
<feature type="transmembrane region" description="Helical" evidence="6">
    <location>
        <begin position="102"/>
        <end position="120"/>
    </location>
</feature>
<evidence type="ECO:0000256" key="6">
    <source>
        <dbReference type="SAM" id="Phobius"/>
    </source>
</evidence>
<dbReference type="AlphaFoldDB" id="A0A5J9T549"/>
<dbReference type="Gene3D" id="1.20.1250.20">
    <property type="entry name" value="MFS general substrate transporter like domains"/>
    <property type="match status" value="1"/>
</dbReference>
<feature type="transmembrane region" description="Helical" evidence="6">
    <location>
        <begin position="156"/>
        <end position="174"/>
    </location>
</feature>
<dbReference type="OrthoDB" id="711098at2759"/>
<feature type="transmembrane region" description="Helical" evidence="6">
    <location>
        <begin position="324"/>
        <end position="347"/>
    </location>
</feature>
<feature type="transmembrane region" description="Helical" evidence="6">
    <location>
        <begin position="413"/>
        <end position="435"/>
    </location>
</feature>
<gene>
    <name evidence="7" type="ORF">EJB05_49754</name>
</gene>
<feature type="transmembrane region" description="Helical" evidence="6">
    <location>
        <begin position="180"/>
        <end position="205"/>
    </location>
</feature>
<evidence type="ECO:0000256" key="2">
    <source>
        <dbReference type="ARBA" id="ARBA00005982"/>
    </source>
</evidence>
<dbReference type="InterPro" id="IPR000109">
    <property type="entry name" value="POT_fam"/>
</dbReference>
<evidence type="ECO:0000256" key="4">
    <source>
        <dbReference type="ARBA" id="ARBA00022989"/>
    </source>
</evidence>
<feature type="transmembrane region" description="Helical" evidence="6">
    <location>
        <begin position="62"/>
        <end position="82"/>
    </location>
</feature>
<comment type="similarity">
    <text evidence="2">Belongs to the major facilitator superfamily. Proton-dependent oligopeptide transporter (POT/PTR) (TC 2.A.17) family.</text>
</comment>
<protein>
    <submittedName>
        <fullName evidence="7">Uncharacterized protein</fullName>
    </submittedName>
</protein>
<feature type="transmembrane region" description="Helical" evidence="6">
    <location>
        <begin position="368"/>
        <end position="388"/>
    </location>
</feature>
<dbReference type="InterPro" id="IPR036259">
    <property type="entry name" value="MFS_trans_sf"/>
</dbReference>
<evidence type="ECO:0000256" key="3">
    <source>
        <dbReference type="ARBA" id="ARBA00022692"/>
    </source>
</evidence>
<dbReference type="Pfam" id="PF00854">
    <property type="entry name" value="PTR2"/>
    <property type="match status" value="1"/>
</dbReference>
<feature type="transmembrane region" description="Helical" evidence="6">
    <location>
        <begin position="293"/>
        <end position="312"/>
    </location>
</feature>
<comment type="subcellular location">
    <subcellularLocation>
        <location evidence="1">Membrane</location>
        <topology evidence="1">Multi-pass membrane protein</topology>
    </subcellularLocation>
</comment>
<accession>A0A5J9T549</accession>
<feature type="transmembrane region" description="Helical" evidence="6">
    <location>
        <begin position="498"/>
        <end position="517"/>
    </location>
</feature>
<evidence type="ECO:0000256" key="1">
    <source>
        <dbReference type="ARBA" id="ARBA00004141"/>
    </source>
</evidence>
<organism evidence="7 8">
    <name type="scientific">Eragrostis curvula</name>
    <name type="common">weeping love grass</name>
    <dbReference type="NCBI Taxonomy" id="38414"/>
    <lineage>
        <taxon>Eukaryota</taxon>
        <taxon>Viridiplantae</taxon>
        <taxon>Streptophyta</taxon>
        <taxon>Embryophyta</taxon>
        <taxon>Tracheophyta</taxon>
        <taxon>Spermatophyta</taxon>
        <taxon>Magnoliopsida</taxon>
        <taxon>Liliopsida</taxon>
        <taxon>Poales</taxon>
        <taxon>Poaceae</taxon>
        <taxon>PACMAD clade</taxon>
        <taxon>Chloridoideae</taxon>
        <taxon>Eragrostideae</taxon>
        <taxon>Eragrostidinae</taxon>
        <taxon>Eragrostis</taxon>
    </lineage>
</organism>
<proteinExistence type="inferred from homology"/>
<dbReference type="GO" id="GO:0016020">
    <property type="term" value="C:membrane"/>
    <property type="evidence" value="ECO:0007669"/>
    <property type="project" value="UniProtKB-SubCell"/>
</dbReference>
<feature type="transmembrane region" description="Helical" evidence="6">
    <location>
        <begin position="22"/>
        <end position="50"/>
    </location>
</feature>
<keyword evidence="3 6" id="KW-0812">Transmembrane</keyword>
<comment type="caution">
    <text evidence="7">The sequence shown here is derived from an EMBL/GenBank/DDBJ whole genome shotgun (WGS) entry which is preliminary data.</text>
</comment>
<feature type="non-terminal residue" evidence="7">
    <location>
        <position position="526"/>
    </location>
</feature>
<keyword evidence="5 6" id="KW-0472">Membrane</keyword>
<dbReference type="PANTHER" id="PTHR11654">
    <property type="entry name" value="OLIGOPEPTIDE TRANSPORTER-RELATED"/>
    <property type="match status" value="1"/>
</dbReference>
<feature type="transmembrane region" description="Helical" evidence="6">
    <location>
        <begin position="456"/>
        <end position="478"/>
    </location>
</feature>